<keyword evidence="6" id="KW-1185">Reference proteome</keyword>
<keyword evidence="4" id="KW-0449">Lipoprotein</keyword>
<evidence type="ECO:0000313" key="5">
    <source>
        <dbReference type="EMBL" id="KII80544.1"/>
    </source>
</evidence>
<dbReference type="GO" id="GO:0051205">
    <property type="term" value="P:protein insertion into membrane"/>
    <property type="evidence" value="ECO:0007669"/>
    <property type="project" value="UniProtKB-UniRule"/>
</dbReference>
<dbReference type="PIRSF" id="PIRSF026343">
    <property type="entry name" value="NlpB"/>
    <property type="match status" value="1"/>
</dbReference>
<reference evidence="5 6" key="1">
    <citation type="submission" date="2014-11" db="EMBL/GenBank/DDBJ databases">
        <title>Draft Genome Sequence of Vibrio piscirenalis strains CECT 8603T and CECT 8604, two marine Gammaproteobacterium isolated from cultured gilthead sea bream (Sparus aurata).</title>
        <authorList>
            <person name="Arahal D.R."/>
            <person name="Rodrigo-Torres L."/>
            <person name="Lucena T."/>
            <person name="Pujalte M.J."/>
        </authorList>
    </citation>
    <scope>NUCLEOTIDE SEQUENCE [LARGE SCALE GENOMIC DNA]</scope>
    <source>
        <strain evidence="5 6">DCR 1-4-2</strain>
    </source>
</reference>
<dbReference type="InterPro" id="IPR010653">
    <property type="entry name" value="NlpB/DapX"/>
</dbReference>
<organism evidence="5 6">
    <name type="scientific">Vibrio renipiscarius</name>
    <dbReference type="NCBI Taxonomy" id="1461322"/>
    <lineage>
        <taxon>Bacteria</taxon>
        <taxon>Pseudomonadati</taxon>
        <taxon>Pseudomonadota</taxon>
        <taxon>Gammaproteobacteria</taxon>
        <taxon>Vibrionales</taxon>
        <taxon>Vibrionaceae</taxon>
        <taxon>Vibrio</taxon>
    </lineage>
</organism>
<evidence type="ECO:0000256" key="4">
    <source>
        <dbReference type="HAMAP-Rule" id="MF_00924"/>
    </source>
</evidence>
<name>A0A0C2JR84_9VIBR</name>
<dbReference type="NCBIfam" id="NF008674">
    <property type="entry name" value="PRK11679.1"/>
    <property type="match status" value="1"/>
</dbReference>
<dbReference type="STRING" id="1461322.OJ16_04315"/>
<dbReference type="GO" id="GO:0043165">
    <property type="term" value="P:Gram-negative-bacterium-type cell outer membrane assembly"/>
    <property type="evidence" value="ECO:0007669"/>
    <property type="project" value="UniProtKB-UniRule"/>
</dbReference>
<dbReference type="Gene3D" id="3.30.310.170">
    <property type="entry name" value="Outer membrane protein assembly factor BamC"/>
    <property type="match status" value="1"/>
</dbReference>
<evidence type="ECO:0000256" key="1">
    <source>
        <dbReference type="ARBA" id="ARBA00022729"/>
    </source>
</evidence>
<comment type="function">
    <text evidence="4">Part of the outer membrane protein assembly complex, which is involved in assembly and insertion of beta-barrel proteins into the outer membrane.</text>
</comment>
<evidence type="ECO:0000313" key="6">
    <source>
        <dbReference type="Proteomes" id="UP000031672"/>
    </source>
</evidence>
<dbReference type="EMBL" id="JTKH01000006">
    <property type="protein sequence ID" value="KII80544.1"/>
    <property type="molecule type" value="Genomic_DNA"/>
</dbReference>
<comment type="similarity">
    <text evidence="4">Belongs to the BamC family.</text>
</comment>
<proteinExistence type="inferred from homology"/>
<sequence length="341" mass="38461">MKLSPQLVVSALAVFVLSACSGGASQRRQAQDDFEYLNTPSLKEWQSLQGAEPKFYTNYVIPQGDFAGGIGSQVDIRPPQQILELIPGARIDRSDGNVTILLLDRDEANKVWQTAETLLAERNIAIREQSDNRIETEWVTWVSEDEDAPLSARYEMSRSVVNGRQALKLSLIDWRHGSEQQPVSLTNKERYSAFMSNLVAARYDLDIRLESERKARELVKHIPITMGADRSGLPVIIARAPYDVLWNRLPNILPEMGFQIEERNQSQGTIKAKYLEPDDEFWAEVGVKPVELKSITYTFLFGDLGNRTSINVTDPKGKPVEEQLLKDMVPVFAAMASKHQE</sequence>
<keyword evidence="4" id="KW-0564">Palmitate</keyword>
<accession>A0A0C2JR84</accession>
<gene>
    <name evidence="4" type="primary">bamC</name>
    <name evidence="5" type="ORF">OJ16_04315</name>
</gene>
<dbReference type="GO" id="GO:0009279">
    <property type="term" value="C:cell outer membrane"/>
    <property type="evidence" value="ECO:0007669"/>
    <property type="project" value="UniProtKB-SubCell"/>
</dbReference>
<protein>
    <recommendedName>
        <fullName evidence="4">Outer membrane protein assembly factor BamC</fullName>
    </recommendedName>
</protein>
<dbReference type="OrthoDB" id="5686855at2"/>
<dbReference type="Gene3D" id="3.30.530.50">
    <property type="match status" value="1"/>
</dbReference>
<dbReference type="InterPro" id="IPR014524">
    <property type="entry name" value="BamC"/>
</dbReference>
<dbReference type="Pfam" id="PF06804">
    <property type="entry name" value="Lipoprotein_18"/>
    <property type="match status" value="1"/>
</dbReference>
<keyword evidence="1 4" id="KW-0732">Signal</keyword>
<dbReference type="Proteomes" id="UP000031672">
    <property type="component" value="Unassembled WGS sequence"/>
</dbReference>
<dbReference type="HAMAP" id="MF_00924">
    <property type="entry name" value="OM_assembly_BamC"/>
    <property type="match status" value="1"/>
</dbReference>
<comment type="subunit">
    <text evidence="4">Part of the Bam complex.</text>
</comment>
<keyword evidence="3 4" id="KW-0998">Cell outer membrane</keyword>
<comment type="caution">
    <text evidence="5">The sequence shown here is derived from an EMBL/GenBank/DDBJ whole genome shotgun (WGS) entry which is preliminary data.</text>
</comment>
<evidence type="ECO:0000256" key="3">
    <source>
        <dbReference type="ARBA" id="ARBA00023237"/>
    </source>
</evidence>
<comment type="subcellular location">
    <subcellularLocation>
        <location evidence="4">Cell outer membrane</location>
        <topology evidence="4">Lipid-anchor</topology>
    </subcellularLocation>
</comment>
<evidence type="ECO:0000256" key="2">
    <source>
        <dbReference type="ARBA" id="ARBA00023136"/>
    </source>
</evidence>
<accession>A0A0C2NGG9</accession>
<dbReference type="InterPro" id="IPR042268">
    <property type="entry name" value="BamC_C"/>
</dbReference>
<dbReference type="PROSITE" id="PS51257">
    <property type="entry name" value="PROKAR_LIPOPROTEIN"/>
    <property type="match status" value="1"/>
</dbReference>
<keyword evidence="2 4" id="KW-0472">Membrane</keyword>
<dbReference type="AlphaFoldDB" id="A0A0C2JR84"/>
<dbReference type="RefSeq" id="WP_040987785.1">
    <property type="nucleotide sequence ID" value="NZ_JTKH01000006.1"/>
</dbReference>